<dbReference type="PANTHER" id="PTHR30385">
    <property type="entry name" value="SIGMA FACTOR F FLAGELLAR"/>
    <property type="match status" value="1"/>
</dbReference>
<dbReference type="InterPro" id="IPR007627">
    <property type="entry name" value="RNA_pol_sigma70_r2"/>
</dbReference>
<dbReference type="Gene3D" id="1.20.140.160">
    <property type="match status" value="1"/>
</dbReference>
<keyword evidence="1" id="KW-0805">Transcription regulation</keyword>
<accession>A0A934SUU3</accession>
<dbReference type="RefSeq" id="WP_200592482.1">
    <property type="nucleotide sequence ID" value="NZ_JAEPBG010000005.1"/>
</dbReference>
<dbReference type="AlphaFoldDB" id="A0A934SUU3"/>
<dbReference type="SUPFAM" id="SSF88659">
    <property type="entry name" value="Sigma3 and sigma4 domains of RNA polymerase sigma factors"/>
    <property type="match status" value="1"/>
</dbReference>
<evidence type="ECO:0000256" key="4">
    <source>
        <dbReference type="ARBA" id="ARBA00023163"/>
    </source>
</evidence>
<evidence type="ECO:0000259" key="5">
    <source>
        <dbReference type="Pfam" id="PF04542"/>
    </source>
</evidence>
<dbReference type="InterPro" id="IPR013324">
    <property type="entry name" value="RNA_pol_sigma_r3/r4-like"/>
</dbReference>
<dbReference type="EMBL" id="JAEPBG010000005">
    <property type="protein sequence ID" value="MBK4735708.1"/>
    <property type="molecule type" value="Genomic_DNA"/>
</dbReference>
<protein>
    <submittedName>
        <fullName evidence="7">Sigma-70 family RNA polymerase sigma factor</fullName>
    </submittedName>
</protein>
<evidence type="ECO:0000256" key="1">
    <source>
        <dbReference type="ARBA" id="ARBA00023015"/>
    </source>
</evidence>
<dbReference type="PRINTS" id="PR00046">
    <property type="entry name" value="SIGMA70FCT"/>
</dbReference>
<dbReference type="NCBIfam" id="TIGR02937">
    <property type="entry name" value="sigma70-ECF"/>
    <property type="match status" value="1"/>
</dbReference>
<dbReference type="GO" id="GO:0006352">
    <property type="term" value="P:DNA-templated transcription initiation"/>
    <property type="evidence" value="ECO:0007669"/>
    <property type="project" value="InterPro"/>
</dbReference>
<evidence type="ECO:0000313" key="7">
    <source>
        <dbReference type="EMBL" id="MBK4735708.1"/>
    </source>
</evidence>
<feature type="domain" description="RNA polymerase sigma-70 region 4" evidence="6">
    <location>
        <begin position="193"/>
        <end position="239"/>
    </location>
</feature>
<dbReference type="SUPFAM" id="SSF88946">
    <property type="entry name" value="Sigma2 domain of RNA polymerase sigma factors"/>
    <property type="match status" value="1"/>
</dbReference>
<comment type="caution">
    <text evidence="7">The sequence shown here is derived from an EMBL/GenBank/DDBJ whole genome shotgun (WGS) entry which is preliminary data.</text>
</comment>
<evidence type="ECO:0000313" key="8">
    <source>
        <dbReference type="Proteomes" id="UP000622890"/>
    </source>
</evidence>
<evidence type="ECO:0000256" key="2">
    <source>
        <dbReference type="ARBA" id="ARBA00023082"/>
    </source>
</evidence>
<dbReference type="Pfam" id="PF04542">
    <property type="entry name" value="Sigma70_r2"/>
    <property type="match status" value="1"/>
</dbReference>
<dbReference type="Proteomes" id="UP000622890">
    <property type="component" value="Unassembled WGS sequence"/>
</dbReference>
<sequence>MDATPAADEERELWLRFVASRDQALRLQIIDAHLPFARMHAAQMYSRRGGLPAEFADYLQTAVLGLMEAVDRFDPGRGIPFRHYAVRRIRGAVLDALPSLSEFHTRVLTPGGPQDRSASFADRVESLIERDDDKENPLLSLEELADFTVELSIGFMLDDEEETKVSADEVDLSAYEDAERRELANLFAWMVPKLAPELARIVRYHYFFGIDFRTIAQMLSVTPARVSQLHSKALKALRKLYQDGRFGMSA</sequence>
<keyword evidence="8" id="KW-1185">Reference proteome</keyword>
<dbReference type="Pfam" id="PF04545">
    <property type="entry name" value="Sigma70_r4"/>
    <property type="match status" value="1"/>
</dbReference>
<organism evidence="7 8">
    <name type="scientific">Noviherbaspirillum pedocola</name>
    <dbReference type="NCBI Taxonomy" id="2801341"/>
    <lineage>
        <taxon>Bacteria</taxon>
        <taxon>Pseudomonadati</taxon>
        <taxon>Pseudomonadota</taxon>
        <taxon>Betaproteobacteria</taxon>
        <taxon>Burkholderiales</taxon>
        <taxon>Oxalobacteraceae</taxon>
        <taxon>Noviherbaspirillum</taxon>
    </lineage>
</organism>
<keyword evidence="3" id="KW-0238">DNA-binding</keyword>
<gene>
    <name evidence="7" type="ORF">JJB74_13880</name>
</gene>
<dbReference type="InterPro" id="IPR007630">
    <property type="entry name" value="RNA_pol_sigma70_r4"/>
</dbReference>
<name>A0A934SUU3_9BURK</name>
<proteinExistence type="predicted"/>
<evidence type="ECO:0000256" key="3">
    <source>
        <dbReference type="ARBA" id="ARBA00023125"/>
    </source>
</evidence>
<dbReference type="InterPro" id="IPR013325">
    <property type="entry name" value="RNA_pol_sigma_r2"/>
</dbReference>
<evidence type="ECO:0000259" key="6">
    <source>
        <dbReference type="Pfam" id="PF04545"/>
    </source>
</evidence>
<dbReference type="Gene3D" id="1.20.120.1810">
    <property type="match status" value="1"/>
</dbReference>
<dbReference type="InterPro" id="IPR000943">
    <property type="entry name" value="RNA_pol_sigma70"/>
</dbReference>
<reference evidence="7" key="1">
    <citation type="submission" date="2021-01" db="EMBL/GenBank/DDBJ databases">
        <title>Genome sequence of strain Noviherbaspirillum sp. DKR-6.</title>
        <authorList>
            <person name="Chaudhary D.K."/>
        </authorList>
    </citation>
    <scope>NUCLEOTIDE SEQUENCE</scope>
    <source>
        <strain evidence="7">DKR-6</strain>
    </source>
</reference>
<keyword evidence="4" id="KW-0804">Transcription</keyword>
<feature type="domain" description="RNA polymerase sigma-70 region 2" evidence="5">
    <location>
        <begin position="30"/>
        <end position="97"/>
    </location>
</feature>
<dbReference type="GO" id="GO:0016987">
    <property type="term" value="F:sigma factor activity"/>
    <property type="evidence" value="ECO:0007669"/>
    <property type="project" value="UniProtKB-KW"/>
</dbReference>
<dbReference type="InterPro" id="IPR014284">
    <property type="entry name" value="RNA_pol_sigma-70_dom"/>
</dbReference>
<dbReference type="GO" id="GO:0003677">
    <property type="term" value="F:DNA binding"/>
    <property type="evidence" value="ECO:0007669"/>
    <property type="project" value="UniProtKB-KW"/>
</dbReference>
<keyword evidence="2" id="KW-0731">Sigma factor</keyword>